<reference evidence="4" key="2">
    <citation type="submission" date="2023-06" db="EMBL/GenBank/DDBJ databases">
        <title>Itaconate inhibition of nontuberculous mycobacteria.</title>
        <authorList>
            <person name="Spilker T."/>
        </authorList>
    </citation>
    <scope>NUCLEOTIDE SEQUENCE [LARGE SCALE GENOMIC DNA]</scope>
    <source>
        <strain evidence="4">FLAC1071</strain>
    </source>
</reference>
<reference evidence="2" key="4">
    <citation type="submission" date="2023-06" db="EMBL/GenBank/DDBJ databases">
        <authorList>
            <person name="Spilker T."/>
        </authorList>
    </citation>
    <scope>NUCLEOTIDE SEQUENCE</scope>
    <source>
        <strain evidence="2">FLAC1071</strain>
    </source>
</reference>
<evidence type="ECO:0000313" key="2">
    <source>
        <dbReference type="EMBL" id="MDM3929007.1"/>
    </source>
</evidence>
<proteinExistence type="predicted"/>
<evidence type="ECO:0000313" key="4">
    <source>
        <dbReference type="Proteomes" id="UP001529272"/>
    </source>
</evidence>
<organism evidence="1 3">
    <name type="scientific">Mycobacterium intracellulare subsp. chimaera</name>
    <dbReference type="NCBI Taxonomy" id="222805"/>
    <lineage>
        <taxon>Bacteria</taxon>
        <taxon>Bacillati</taxon>
        <taxon>Actinomycetota</taxon>
        <taxon>Actinomycetes</taxon>
        <taxon>Mycobacteriales</taxon>
        <taxon>Mycobacteriaceae</taxon>
        <taxon>Mycobacterium</taxon>
        <taxon>Mycobacterium avium complex (MAC)</taxon>
    </lineage>
</organism>
<evidence type="ECO:0000313" key="3">
    <source>
        <dbReference type="Proteomes" id="UP000198286"/>
    </source>
</evidence>
<evidence type="ECO:0000313" key="1">
    <source>
        <dbReference type="EMBL" id="ASL15780.1"/>
    </source>
</evidence>
<reference evidence="1 3" key="1">
    <citation type="journal article" date="2017" name="Lancet Infect. Dis.">
        <title>Global outbreak of severe Mycobacterium chimaera disease after cardiac surgery: a molecular epidemiological study.</title>
        <authorList>
            <person name="van Ingen J."/>
            <person name="Kohl T."/>
            <person name="Kranzer K."/>
            <person name="Hasse B."/>
            <person name="Keller P."/>
            <person name="Szafranska A."/>
            <person name="Hillemann D."/>
            <person name="Chand M."/>
            <person name="Schreiber P."/>
            <person name="Sommerstein R."/>
            <person name="Berger C."/>
            <person name="Genoni M."/>
            <person name="Ruegg C."/>
            <person name="Troillet N."/>
            <person name="Widmer A.F."/>
            <person name="Becker S.L."/>
            <person name="Herrmann M."/>
            <person name="Eckmanns T."/>
            <person name="Haller S."/>
            <person name="Hoeller C."/>
            <person name="Debast S.B."/>
            <person name="Wolfhagen M.J."/>
            <person name="Hopman J."/>
            <person name="Kluytmans J."/>
            <person name="Langelaar M."/>
            <person name="Notermans D.W."/>
            <person name="ten Oever J."/>
            <person name="van den Barselaar P."/>
            <person name="Vonk A.B.A."/>
            <person name="Vos M.C."/>
            <person name="Ahmed N."/>
            <person name="Brown T."/>
            <person name="Crook D."/>
            <person name="Lamagni T."/>
            <person name="Phin N."/>
            <person name="Smith E.G."/>
            <person name="Zambon M."/>
            <person name="Serr A."/>
            <person name="Goetting T."/>
            <person name="Ebner W."/>
            <person name="Thuermer A."/>
            <person name="Utpatel C."/>
            <person name="Sproer C."/>
            <person name="Bunk B."/>
            <person name="Nubel U."/>
            <person name="Bloemberg G."/>
            <person name="Bottger E."/>
            <person name="Niemann S."/>
            <person name="Wagner D."/>
            <person name="Sax H."/>
        </authorList>
    </citation>
    <scope>NUCLEOTIDE SEQUENCE [LARGE SCALE GENOMIC DNA]</scope>
    <source>
        <strain evidence="1 3">ZUERICH-2</strain>
    </source>
</reference>
<protein>
    <submittedName>
        <fullName evidence="1">Uncharacterized protein</fullName>
    </submittedName>
</protein>
<accession>A0A222S7K4</accession>
<dbReference type="AlphaFoldDB" id="A0A222S7K4"/>
<reference evidence="2 4" key="3">
    <citation type="submission" date="2023-06" db="EMBL/GenBank/DDBJ databases">
        <title>Itaconate inhibition of nontuberculous mycobacteria.</title>
        <authorList>
            <person name="Breen P."/>
            <person name="Zimbric M."/>
            <person name="Caverly L."/>
        </authorList>
    </citation>
    <scope>NUCLEOTIDE SEQUENCE [LARGE SCALE GENOMIC DNA]</scope>
    <source>
        <strain evidence="2 4">FLAC1071</strain>
    </source>
</reference>
<name>A0A222S7K4_MYCIT</name>
<sequence>MEAAQLEARVFDAPRSDVRSGWRDHATGCWVVASTPRAEPDLWNQYLEGAAHSYRRHGLDWVLDVDAISDGADTALFFAALDPEGRVVGGTRVVGPLRSPEDSHALVEWKGNPGLSLLRHMIANRLPFGVVEVKSAWANSREYGNQSLSRVLARTALPTMTLLGAQFVMATAAAHVLEQWQSSGGVVAARVPAAAYPNENYRTKVMWWDRRTLSAHAEPAQFKLMCAENAEILSRFSALEEITC</sequence>
<gene>
    <name evidence="1" type="ORF">MYCOZU2_03395</name>
    <name evidence="2" type="ORF">QRB35_23775</name>
</gene>
<dbReference type="Proteomes" id="UP000198286">
    <property type="component" value="Chromosome"/>
</dbReference>
<dbReference type="EMBL" id="JASZZX010000029">
    <property type="protein sequence ID" value="MDM3929007.1"/>
    <property type="molecule type" value="Genomic_DNA"/>
</dbReference>
<dbReference type="EMBL" id="CP015267">
    <property type="protein sequence ID" value="ASL15780.1"/>
    <property type="molecule type" value="Genomic_DNA"/>
</dbReference>
<dbReference type="RefSeq" id="WP_020822787.1">
    <property type="nucleotide sequence ID" value="NZ_CAAHFK010000002.1"/>
</dbReference>
<keyword evidence="4" id="KW-1185">Reference proteome</keyword>
<dbReference type="Proteomes" id="UP001529272">
    <property type="component" value="Unassembled WGS sequence"/>
</dbReference>